<evidence type="ECO:0008006" key="3">
    <source>
        <dbReference type="Google" id="ProtNLM"/>
    </source>
</evidence>
<dbReference type="Proteomes" id="UP001589890">
    <property type="component" value="Unassembled WGS sequence"/>
</dbReference>
<comment type="caution">
    <text evidence="1">The sequence shown here is derived from an EMBL/GenBank/DDBJ whole genome shotgun (WGS) entry which is preliminary data.</text>
</comment>
<accession>A0ABV6QKU9</accession>
<organism evidence="1 2">
    <name type="scientific">Kribbella deserti</name>
    <dbReference type="NCBI Taxonomy" id="1926257"/>
    <lineage>
        <taxon>Bacteria</taxon>
        <taxon>Bacillati</taxon>
        <taxon>Actinomycetota</taxon>
        <taxon>Actinomycetes</taxon>
        <taxon>Propionibacteriales</taxon>
        <taxon>Kribbellaceae</taxon>
        <taxon>Kribbella</taxon>
    </lineage>
</organism>
<reference evidence="1 2" key="1">
    <citation type="submission" date="2024-09" db="EMBL/GenBank/DDBJ databases">
        <authorList>
            <person name="Sun Q."/>
            <person name="Mori K."/>
        </authorList>
    </citation>
    <scope>NUCLEOTIDE SEQUENCE [LARGE SCALE GENOMIC DNA]</scope>
    <source>
        <strain evidence="1 2">CGMCC 1.15906</strain>
    </source>
</reference>
<evidence type="ECO:0000313" key="2">
    <source>
        <dbReference type="Proteomes" id="UP001589890"/>
    </source>
</evidence>
<gene>
    <name evidence="1" type="ORF">ACFFGN_14430</name>
</gene>
<name>A0ABV6QKU9_9ACTN</name>
<dbReference type="EMBL" id="JBHLTC010000018">
    <property type="protein sequence ID" value="MFC0625272.1"/>
    <property type="molecule type" value="Genomic_DNA"/>
</dbReference>
<sequence>MEPYRATTRRHLATSPFKPPVREPLKVFAPGDRVSHDREGLGTVAAVEEGVAVLVDFGPNRIRVLAPYAKLHLL</sequence>
<keyword evidence="2" id="KW-1185">Reference proteome</keyword>
<proteinExistence type="predicted"/>
<dbReference type="RefSeq" id="WP_380047515.1">
    <property type="nucleotide sequence ID" value="NZ_JBHLTC010000018.1"/>
</dbReference>
<evidence type="ECO:0000313" key="1">
    <source>
        <dbReference type="EMBL" id="MFC0625272.1"/>
    </source>
</evidence>
<protein>
    <recommendedName>
        <fullName evidence="3">ATP-binding protein</fullName>
    </recommendedName>
</protein>